<keyword evidence="5 10" id="KW-0963">Cytoplasm</keyword>
<reference evidence="14" key="1">
    <citation type="submission" date="2016-06" db="UniProtKB">
        <authorList>
            <consortium name="WormBaseParasite"/>
        </authorList>
    </citation>
    <scope>IDENTIFICATION</scope>
</reference>
<evidence type="ECO:0000256" key="11">
    <source>
        <dbReference type="SAM" id="MobiDB-lite"/>
    </source>
</evidence>
<dbReference type="InterPro" id="IPR004327">
    <property type="entry name" value="Phstyr_phstse_ac"/>
</dbReference>
<comment type="function">
    <text evidence="10">PPIases accelerate the folding of proteins. It catalyzes the cis-trans isomerization of proline imidic peptide bonds in oligopeptides.</text>
</comment>
<dbReference type="GO" id="GO:0008160">
    <property type="term" value="F:protein tyrosine phosphatase activator activity"/>
    <property type="evidence" value="ECO:0007669"/>
    <property type="project" value="TreeGrafter"/>
</dbReference>
<evidence type="ECO:0000256" key="5">
    <source>
        <dbReference type="ARBA" id="ARBA00022490"/>
    </source>
</evidence>
<dbReference type="Pfam" id="PF03095">
    <property type="entry name" value="PTPA"/>
    <property type="match status" value="1"/>
</dbReference>
<gene>
    <name evidence="12" type="ORF">GPUH_LOCUS164</name>
</gene>
<evidence type="ECO:0000256" key="2">
    <source>
        <dbReference type="ARBA" id="ARBA00004496"/>
    </source>
</evidence>
<dbReference type="PANTHER" id="PTHR10012:SF0">
    <property type="entry name" value="SERINE_THREONINE-PROTEIN PHOSPHATASE 2A ACTIVATOR"/>
    <property type="match status" value="1"/>
</dbReference>
<accession>A0A183CUM3</accession>
<sequence length="311" mass="35660">MAMLHELNDSVKGVLSTEDIPISPKVMEVIDMLDEIQKWTLEFPPEEMGAQRFGNVAFRKWYERLSSDAEDIVYGLLPADKKSAVIELLPYFLDSFGNAMRIDYGSGHEASFLIFLFCLRKLGMFAPSDNRALVLRIFLKYLRLVRCLQTTYRMEPAGSRGVHALDDFQFMPFLWGSSQLVGKRLLHARVLIAKNQFFFQFWLTFSRSISITTKTGPFHEHSNQLWNISAVQSWEKVNSGMFKMYEAEVLKKFPTVQHFHFGSLFSIEPAKEVDDPNLQKTDTTDAPSDTTSGHVSENPLIDQFMTRAVHP</sequence>
<dbReference type="GO" id="GO:0007052">
    <property type="term" value="P:mitotic spindle organization"/>
    <property type="evidence" value="ECO:0007669"/>
    <property type="project" value="TreeGrafter"/>
</dbReference>
<evidence type="ECO:0000256" key="7">
    <source>
        <dbReference type="ARBA" id="ARBA00023235"/>
    </source>
</evidence>
<dbReference type="CDD" id="cd04087">
    <property type="entry name" value="PTPA"/>
    <property type="match status" value="1"/>
</dbReference>
<organism evidence="14">
    <name type="scientific">Gongylonema pulchrum</name>
    <dbReference type="NCBI Taxonomy" id="637853"/>
    <lineage>
        <taxon>Eukaryota</taxon>
        <taxon>Metazoa</taxon>
        <taxon>Ecdysozoa</taxon>
        <taxon>Nematoda</taxon>
        <taxon>Chromadorea</taxon>
        <taxon>Rhabditida</taxon>
        <taxon>Spirurina</taxon>
        <taxon>Spiruromorpha</taxon>
        <taxon>Spiruroidea</taxon>
        <taxon>Gongylonematidae</taxon>
        <taxon>Gongylonema</taxon>
    </lineage>
</organism>
<dbReference type="OrthoDB" id="16120at2759"/>
<dbReference type="InterPro" id="IPR043170">
    <property type="entry name" value="PTPA_C_lid"/>
</dbReference>
<evidence type="ECO:0000313" key="12">
    <source>
        <dbReference type="EMBL" id="VDK27527.1"/>
    </source>
</evidence>
<protein>
    <recommendedName>
        <fullName evidence="8 10">Serine/threonine-protein phosphatase 2A activator</fullName>
        <ecNumber evidence="4 10">5.2.1.8</ecNumber>
    </recommendedName>
    <alternativeName>
        <fullName evidence="9 10">Phosphotyrosyl phosphatase activator</fullName>
    </alternativeName>
</protein>
<dbReference type="Gene3D" id="1.20.120.1150">
    <property type="match status" value="1"/>
</dbReference>
<dbReference type="SUPFAM" id="SSF140984">
    <property type="entry name" value="PTPA-like"/>
    <property type="match status" value="1"/>
</dbReference>
<dbReference type="GO" id="GO:0005737">
    <property type="term" value="C:cytoplasm"/>
    <property type="evidence" value="ECO:0007669"/>
    <property type="project" value="UniProtKB-SubCell"/>
</dbReference>
<evidence type="ECO:0000313" key="13">
    <source>
        <dbReference type="Proteomes" id="UP000271098"/>
    </source>
</evidence>
<evidence type="ECO:0000256" key="6">
    <source>
        <dbReference type="ARBA" id="ARBA00023110"/>
    </source>
</evidence>
<evidence type="ECO:0000256" key="4">
    <source>
        <dbReference type="ARBA" id="ARBA00013194"/>
    </source>
</evidence>
<dbReference type="EMBL" id="UYRT01000117">
    <property type="protein sequence ID" value="VDK27527.1"/>
    <property type="molecule type" value="Genomic_DNA"/>
</dbReference>
<dbReference type="GO" id="GO:0005634">
    <property type="term" value="C:nucleus"/>
    <property type="evidence" value="ECO:0007669"/>
    <property type="project" value="TreeGrafter"/>
</dbReference>
<dbReference type="EC" id="5.2.1.8" evidence="4 10"/>
<keyword evidence="13" id="KW-1185">Reference proteome</keyword>
<evidence type="ECO:0000256" key="8">
    <source>
        <dbReference type="ARBA" id="ARBA00044786"/>
    </source>
</evidence>
<reference evidence="12 13" key="2">
    <citation type="submission" date="2018-11" db="EMBL/GenBank/DDBJ databases">
        <authorList>
            <consortium name="Pathogen Informatics"/>
        </authorList>
    </citation>
    <scope>NUCLEOTIDE SEQUENCE [LARGE SCALE GENOMIC DNA]</scope>
</reference>
<comment type="similarity">
    <text evidence="3 10">Belongs to the PTPA-type PPIase family.</text>
</comment>
<dbReference type="InterPro" id="IPR037218">
    <property type="entry name" value="PTPA_sf"/>
</dbReference>
<dbReference type="PIRSF" id="PIRSF016325">
    <property type="entry name" value="Phstyr_phstse_ac"/>
    <property type="match status" value="1"/>
</dbReference>
<evidence type="ECO:0000256" key="10">
    <source>
        <dbReference type="RuleBase" id="RU361210"/>
    </source>
</evidence>
<dbReference type="PANTHER" id="PTHR10012">
    <property type="entry name" value="SERINE/THREONINE-PROTEIN PHOSPHATASE 2A REGULATORY SUBUNIT B"/>
    <property type="match status" value="1"/>
</dbReference>
<keyword evidence="7 10" id="KW-0413">Isomerase</keyword>
<evidence type="ECO:0000256" key="1">
    <source>
        <dbReference type="ARBA" id="ARBA00000971"/>
    </source>
</evidence>
<comment type="subcellular location">
    <subcellularLocation>
        <location evidence="2 10">Cytoplasm</location>
    </subcellularLocation>
</comment>
<name>A0A183CUM3_9BILA</name>
<dbReference type="Proteomes" id="UP000271098">
    <property type="component" value="Unassembled WGS sequence"/>
</dbReference>
<dbReference type="FunFam" id="1.20.120.1150:FF:000002">
    <property type="entry name" value="Serine/threonine-protein phosphatase 2A activator"/>
    <property type="match status" value="1"/>
</dbReference>
<feature type="region of interest" description="Disordered" evidence="11">
    <location>
        <begin position="274"/>
        <end position="297"/>
    </location>
</feature>
<dbReference type="WBParaSite" id="GPUH_0000016301-mRNA-1">
    <property type="protein sequence ID" value="GPUH_0000016301-mRNA-1"/>
    <property type="gene ID" value="GPUH_0000016301"/>
</dbReference>
<dbReference type="GO" id="GO:0003755">
    <property type="term" value="F:peptidyl-prolyl cis-trans isomerase activity"/>
    <property type="evidence" value="ECO:0007669"/>
    <property type="project" value="UniProtKB-KW"/>
</dbReference>
<keyword evidence="6 10" id="KW-0697">Rotamase</keyword>
<evidence type="ECO:0000256" key="3">
    <source>
        <dbReference type="ARBA" id="ARBA00011019"/>
    </source>
</evidence>
<proteinExistence type="inferred from homology"/>
<comment type="catalytic activity">
    <reaction evidence="1 10">
        <text>[protein]-peptidylproline (omega=180) = [protein]-peptidylproline (omega=0)</text>
        <dbReference type="Rhea" id="RHEA:16237"/>
        <dbReference type="Rhea" id="RHEA-COMP:10747"/>
        <dbReference type="Rhea" id="RHEA-COMP:10748"/>
        <dbReference type="ChEBI" id="CHEBI:83833"/>
        <dbReference type="ChEBI" id="CHEBI:83834"/>
        <dbReference type="EC" id="5.2.1.8"/>
    </reaction>
</comment>
<evidence type="ECO:0000256" key="9">
    <source>
        <dbReference type="ARBA" id="ARBA00044820"/>
    </source>
</evidence>
<dbReference type="AlphaFoldDB" id="A0A183CUM3"/>
<dbReference type="GO" id="GO:0000159">
    <property type="term" value="C:protein phosphatase type 2A complex"/>
    <property type="evidence" value="ECO:0007669"/>
    <property type="project" value="TreeGrafter"/>
</dbReference>
<evidence type="ECO:0000313" key="14">
    <source>
        <dbReference type="WBParaSite" id="GPUH_0000016301-mRNA-1"/>
    </source>
</evidence>